<feature type="compositionally biased region" description="Basic and acidic residues" evidence="1">
    <location>
        <begin position="31"/>
        <end position="40"/>
    </location>
</feature>
<dbReference type="EMBL" id="JADYXP020000030">
    <property type="protein sequence ID" value="KAL0098955.1"/>
    <property type="molecule type" value="Genomic_DNA"/>
</dbReference>
<gene>
    <name evidence="2" type="ORF">PUN28_020898</name>
</gene>
<feature type="compositionally biased region" description="Basic and acidic residues" evidence="1">
    <location>
        <begin position="92"/>
        <end position="105"/>
    </location>
</feature>
<proteinExistence type="predicted"/>
<keyword evidence="3" id="KW-1185">Reference proteome</keyword>
<dbReference type="Proteomes" id="UP001430953">
    <property type="component" value="Unassembled WGS sequence"/>
</dbReference>
<feature type="region of interest" description="Disordered" evidence="1">
    <location>
        <begin position="26"/>
        <end position="105"/>
    </location>
</feature>
<feature type="compositionally biased region" description="Basic and acidic residues" evidence="1">
    <location>
        <begin position="49"/>
        <end position="77"/>
    </location>
</feature>
<dbReference type="AlphaFoldDB" id="A0AAW2E9P0"/>
<comment type="caution">
    <text evidence="2">The sequence shown here is derived from an EMBL/GenBank/DDBJ whole genome shotgun (WGS) entry which is preliminary data.</text>
</comment>
<evidence type="ECO:0000313" key="3">
    <source>
        <dbReference type="Proteomes" id="UP001430953"/>
    </source>
</evidence>
<accession>A0AAW2E9P0</accession>
<organism evidence="2 3">
    <name type="scientific">Cardiocondyla obscurior</name>
    <dbReference type="NCBI Taxonomy" id="286306"/>
    <lineage>
        <taxon>Eukaryota</taxon>
        <taxon>Metazoa</taxon>
        <taxon>Ecdysozoa</taxon>
        <taxon>Arthropoda</taxon>
        <taxon>Hexapoda</taxon>
        <taxon>Insecta</taxon>
        <taxon>Pterygota</taxon>
        <taxon>Neoptera</taxon>
        <taxon>Endopterygota</taxon>
        <taxon>Hymenoptera</taxon>
        <taxon>Apocrita</taxon>
        <taxon>Aculeata</taxon>
        <taxon>Formicoidea</taxon>
        <taxon>Formicidae</taxon>
        <taxon>Myrmicinae</taxon>
        <taxon>Cardiocondyla</taxon>
    </lineage>
</organism>
<name>A0AAW2E9P0_9HYME</name>
<evidence type="ECO:0000313" key="2">
    <source>
        <dbReference type="EMBL" id="KAL0098955.1"/>
    </source>
</evidence>
<sequence length="148" mass="16427">MASNNVFGEDDIFNLCDMADPILKVQTLGHGNDDHGKDEPAAAQKQHPSHHEKDVAQQQPSRRDDNPRRIIIRRDATGHASPLEDVQDNEEETHPAGSEEAKTIKAEDAVAVAGAAKEVEAASTRQSIYQYKYILSRISKRLSSRPKF</sequence>
<reference evidence="2 3" key="1">
    <citation type="submission" date="2023-03" db="EMBL/GenBank/DDBJ databases">
        <title>High recombination rates correlate with genetic variation in Cardiocondyla obscurior ants.</title>
        <authorList>
            <person name="Errbii M."/>
        </authorList>
    </citation>
    <scope>NUCLEOTIDE SEQUENCE [LARGE SCALE GENOMIC DNA]</scope>
    <source>
        <strain evidence="2">Alpha-2009</strain>
        <tissue evidence="2">Whole body</tissue>
    </source>
</reference>
<protein>
    <submittedName>
        <fullName evidence="2">Uncharacterized protein</fullName>
    </submittedName>
</protein>
<evidence type="ECO:0000256" key="1">
    <source>
        <dbReference type="SAM" id="MobiDB-lite"/>
    </source>
</evidence>